<keyword evidence="2" id="KW-0175">Coiled coil</keyword>
<evidence type="ECO:0000256" key="3">
    <source>
        <dbReference type="SAM" id="MobiDB-lite"/>
    </source>
</evidence>
<comment type="caution">
    <text evidence="4">The sequence shown here is derived from an EMBL/GenBank/DDBJ whole genome shotgun (WGS) entry which is preliminary data.</text>
</comment>
<comment type="similarity">
    <text evidence="1">Belongs to the Luc7 family.</text>
</comment>
<dbReference type="GO" id="GO:0006376">
    <property type="term" value="P:mRNA splice site recognition"/>
    <property type="evidence" value="ECO:0007669"/>
    <property type="project" value="InterPro"/>
</dbReference>
<dbReference type="Proteomes" id="UP000835052">
    <property type="component" value="Unassembled WGS sequence"/>
</dbReference>
<dbReference type="GO" id="GO:0003729">
    <property type="term" value="F:mRNA binding"/>
    <property type="evidence" value="ECO:0007669"/>
    <property type="project" value="InterPro"/>
</dbReference>
<feature type="compositionally biased region" description="Basic and acidic residues" evidence="3">
    <location>
        <begin position="328"/>
        <end position="341"/>
    </location>
</feature>
<dbReference type="EMBL" id="CAJGYM010000044">
    <property type="protein sequence ID" value="CAD6194430.1"/>
    <property type="molecule type" value="Genomic_DNA"/>
</dbReference>
<evidence type="ECO:0000313" key="4">
    <source>
        <dbReference type="EMBL" id="CAD6194430.1"/>
    </source>
</evidence>
<reference evidence="4" key="1">
    <citation type="submission" date="2020-10" db="EMBL/GenBank/DDBJ databases">
        <authorList>
            <person name="Kikuchi T."/>
        </authorList>
    </citation>
    <scope>NUCLEOTIDE SEQUENCE</scope>
    <source>
        <strain evidence="4">NKZ352</strain>
    </source>
</reference>
<evidence type="ECO:0000256" key="2">
    <source>
        <dbReference type="SAM" id="Coils"/>
    </source>
</evidence>
<dbReference type="GO" id="GO:0005685">
    <property type="term" value="C:U1 snRNP"/>
    <property type="evidence" value="ECO:0007669"/>
    <property type="project" value="InterPro"/>
</dbReference>
<dbReference type="AlphaFoldDB" id="A0A8S1HMP3"/>
<organism evidence="4 5">
    <name type="scientific">Caenorhabditis auriculariae</name>
    <dbReference type="NCBI Taxonomy" id="2777116"/>
    <lineage>
        <taxon>Eukaryota</taxon>
        <taxon>Metazoa</taxon>
        <taxon>Ecdysozoa</taxon>
        <taxon>Nematoda</taxon>
        <taxon>Chromadorea</taxon>
        <taxon>Rhabditida</taxon>
        <taxon>Rhabditina</taxon>
        <taxon>Rhabditomorpha</taxon>
        <taxon>Rhabditoidea</taxon>
        <taxon>Rhabditidae</taxon>
        <taxon>Peloderinae</taxon>
        <taxon>Caenorhabditis</taxon>
    </lineage>
</organism>
<dbReference type="PANTHER" id="PTHR12375">
    <property type="entry name" value="RNA-BINDING PROTEIN LUC7-RELATED"/>
    <property type="match status" value="1"/>
</dbReference>
<dbReference type="InterPro" id="IPR004882">
    <property type="entry name" value="Luc7-rel"/>
</dbReference>
<accession>A0A8S1HMP3</accession>
<feature type="compositionally biased region" description="Basic and acidic residues" evidence="3">
    <location>
        <begin position="289"/>
        <end position="322"/>
    </location>
</feature>
<feature type="coiled-coil region" evidence="2">
    <location>
        <begin position="117"/>
        <end position="177"/>
    </location>
</feature>
<dbReference type="Pfam" id="PF03194">
    <property type="entry name" value="LUC7"/>
    <property type="match status" value="1"/>
</dbReference>
<sequence>MSARDAMAAMLDELMGPKRNIELGKDTKVSFDDPKICPYYIVGFCPHDMFTNTKADIGACINVHDDNLRRMYTTSSERGKLGFERRLLRFLIELEDDNQRRIRKNKDKLKGIDDQGQKKFDEEKQKLQTDIDALEVEYKAAMKEAEKAGSAGLVEKCQEIVDRAEVIERQKNELRIRLEQIGHPTAMAPILEELNVKPMEVCETCGSMLIINDAAQRVEEHLTGKMHTGFQKIRTSIEELKEVVKKNDEEDDKRRESREGHRSSHRDRGDRKRSASKEKERSHKRSRSRDRGSDRGRHGSSRRESRDDDRKDRRDRDRDRRDRHDRHDRHDRGDRHRDSRR</sequence>
<protein>
    <submittedName>
        <fullName evidence="4">Uncharacterized protein</fullName>
    </submittedName>
</protein>
<name>A0A8S1HMP3_9PELO</name>
<evidence type="ECO:0000313" key="5">
    <source>
        <dbReference type="Proteomes" id="UP000835052"/>
    </source>
</evidence>
<proteinExistence type="inferred from homology"/>
<dbReference type="OrthoDB" id="10266921at2759"/>
<keyword evidence="5" id="KW-1185">Reference proteome</keyword>
<gene>
    <name evidence="4" type="ORF">CAUJ_LOCUS10349</name>
</gene>
<feature type="region of interest" description="Disordered" evidence="3">
    <location>
        <begin position="246"/>
        <end position="341"/>
    </location>
</feature>
<feature type="compositionally biased region" description="Basic and acidic residues" evidence="3">
    <location>
        <begin position="246"/>
        <end position="281"/>
    </location>
</feature>
<evidence type="ECO:0000256" key="1">
    <source>
        <dbReference type="ARBA" id="ARBA00005655"/>
    </source>
</evidence>